<feature type="transmembrane region" description="Helical" evidence="1">
    <location>
        <begin position="42"/>
        <end position="62"/>
    </location>
</feature>
<dbReference type="GeneID" id="20811409"/>
<reference evidence="2" key="1">
    <citation type="submission" date="2013-12" db="EMBL/GenBank/DDBJ databases">
        <title>The Genome Sequence of Aphanomyces astaci APO3.</title>
        <authorList>
            <consortium name="The Broad Institute Genomics Platform"/>
            <person name="Russ C."/>
            <person name="Tyler B."/>
            <person name="van West P."/>
            <person name="Dieguez-Uribeondo J."/>
            <person name="Young S.K."/>
            <person name="Zeng Q."/>
            <person name="Gargeya S."/>
            <person name="Fitzgerald M."/>
            <person name="Abouelleil A."/>
            <person name="Alvarado L."/>
            <person name="Chapman S.B."/>
            <person name="Gainer-Dewar J."/>
            <person name="Goldberg J."/>
            <person name="Griggs A."/>
            <person name="Gujja S."/>
            <person name="Hansen M."/>
            <person name="Howarth C."/>
            <person name="Imamovic A."/>
            <person name="Ireland A."/>
            <person name="Larimer J."/>
            <person name="McCowan C."/>
            <person name="Murphy C."/>
            <person name="Pearson M."/>
            <person name="Poon T.W."/>
            <person name="Priest M."/>
            <person name="Roberts A."/>
            <person name="Saif S."/>
            <person name="Shea T."/>
            <person name="Sykes S."/>
            <person name="Wortman J."/>
            <person name="Nusbaum C."/>
            <person name="Birren B."/>
        </authorList>
    </citation>
    <scope>NUCLEOTIDE SEQUENCE [LARGE SCALE GENOMIC DNA]</scope>
    <source>
        <strain evidence="2">APO3</strain>
    </source>
</reference>
<dbReference type="AlphaFoldDB" id="W4GBC6"/>
<keyword evidence="1" id="KW-1133">Transmembrane helix</keyword>
<protein>
    <submittedName>
        <fullName evidence="2">Uncharacterized protein</fullName>
    </submittedName>
</protein>
<name>W4GBC6_APHAT</name>
<keyword evidence="1" id="KW-0812">Transmembrane</keyword>
<keyword evidence="1" id="KW-0472">Membrane</keyword>
<sequence length="121" mass="13763">MHLCPTRSRPGKLPRYPLRVCHHHDGSDSLDTTWFFNGRMRVTTWMLAALVGSILGLCTPFASDDLMAPRKRDDGLSSIAITGMRMPICCCDWQWTKLRLDELPRFARFGLVCLYCNLATS</sequence>
<evidence type="ECO:0000313" key="2">
    <source>
        <dbReference type="EMBL" id="ETV76379.1"/>
    </source>
</evidence>
<dbReference type="RefSeq" id="XP_009833924.1">
    <property type="nucleotide sequence ID" value="XM_009835622.1"/>
</dbReference>
<accession>W4GBC6</accession>
<gene>
    <name evidence="2" type="ORF">H257_09413</name>
</gene>
<evidence type="ECO:0000256" key="1">
    <source>
        <dbReference type="SAM" id="Phobius"/>
    </source>
</evidence>
<dbReference type="EMBL" id="KI913136">
    <property type="protein sequence ID" value="ETV76379.1"/>
    <property type="molecule type" value="Genomic_DNA"/>
</dbReference>
<dbReference type="VEuPathDB" id="FungiDB:H257_09413"/>
<organism evidence="2">
    <name type="scientific">Aphanomyces astaci</name>
    <name type="common">Crayfish plague agent</name>
    <dbReference type="NCBI Taxonomy" id="112090"/>
    <lineage>
        <taxon>Eukaryota</taxon>
        <taxon>Sar</taxon>
        <taxon>Stramenopiles</taxon>
        <taxon>Oomycota</taxon>
        <taxon>Saprolegniomycetes</taxon>
        <taxon>Saprolegniales</taxon>
        <taxon>Verrucalvaceae</taxon>
        <taxon>Aphanomyces</taxon>
    </lineage>
</organism>
<proteinExistence type="predicted"/>